<evidence type="ECO:0000256" key="7">
    <source>
        <dbReference type="PROSITE-ProRule" id="PRU00175"/>
    </source>
</evidence>
<evidence type="ECO:0008006" key="12">
    <source>
        <dbReference type="Google" id="ProtNLM"/>
    </source>
</evidence>
<keyword evidence="4 7" id="KW-0863">Zinc-finger</keyword>
<dbReference type="InterPro" id="IPR031127">
    <property type="entry name" value="E3_UB_ligase_RBR"/>
</dbReference>
<feature type="domain" description="RING-type" evidence="10">
    <location>
        <begin position="5"/>
        <end position="270"/>
    </location>
</feature>
<keyword evidence="6" id="KW-0862">Zinc</keyword>
<feature type="coiled-coil region" evidence="8">
    <location>
        <begin position="107"/>
        <end position="134"/>
    </location>
</feature>
<evidence type="ECO:0000256" key="5">
    <source>
        <dbReference type="ARBA" id="ARBA00022786"/>
    </source>
</evidence>
<name>A0AB39JEV4_9VIRU</name>
<evidence type="ECO:0000259" key="10">
    <source>
        <dbReference type="PROSITE" id="PS51873"/>
    </source>
</evidence>
<dbReference type="GO" id="GO:0008270">
    <property type="term" value="F:zinc ion binding"/>
    <property type="evidence" value="ECO:0007669"/>
    <property type="project" value="UniProtKB-KW"/>
</dbReference>
<evidence type="ECO:0000256" key="1">
    <source>
        <dbReference type="ARBA" id="ARBA00022679"/>
    </source>
</evidence>
<keyword evidence="2" id="KW-0479">Metal-binding</keyword>
<gene>
    <name evidence="11" type="ORF">FloV-SA2_00331</name>
</gene>
<dbReference type="GO" id="GO:0004842">
    <property type="term" value="F:ubiquitin-protein transferase activity"/>
    <property type="evidence" value="ECO:0007669"/>
    <property type="project" value="InterPro"/>
</dbReference>
<evidence type="ECO:0000256" key="4">
    <source>
        <dbReference type="ARBA" id="ARBA00022771"/>
    </source>
</evidence>
<evidence type="ECO:0000313" key="11">
    <source>
        <dbReference type="EMBL" id="XDO02149.1"/>
    </source>
</evidence>
<evidence type="ECO:0000256" key="2">
    <source>
        <dbReference type="ARBA" id="ARBA00022723"/>
    </source>
</evidence>
<dbReference type="SUPFAM" id="SSF57850">
    <property type="entry name" value="RING/U-box"/>
    <property type="match status" value="1"/>
</dbReference>
<evidence type="ECO:0000256" key="8">
    <source>
        <dbReference type="SAM" id="Coils"/>
    </source>
</evidence>
<evidence type="ECO:0000256" key="3">
    <source>
        <dbReference type="ARBA" id="ARBA00022737"/>
    </source>
</evidence>
<keyword evidence="8" id="KW-0175">Coiled coil</keyword>
<dbReference type="GO" id="GO:0016567">
    <property type="term" value="P:protein ubiquitination"/>
    <property type="evidence" value="ECO:0007669"/>
    <property type="project" value="InterPro"/>
</dbReference>
<accession>A0AB39JEV4</accession>
<reference evidence="11" key="1">
    <citation type="submission" date="2024-03" db="EMBL/GenBank/DDBJ databases">
        <title>Eukaryotic viruses encode the ribosomal protein eL40.</title>
        <authorList>
            <person name="Thomy J."/>
            <person name="Schvarcz C.R."/>
            <person name="McBeain K.A."/>
            <person name="Edwards K.F."/>
            <person name="Steward G.F."/>
        </authorList>
    </citation>
    <scope>NUCLEOTIDE SEQUENCE</scope>
    <source>
        <strain evidence="11">FloV-SA2</strain>
    </source>
</reference>
<organism evidence="11">
    <name type="scientific">Florenciella sp. virus SA2</name>
    <dbReference type="NCBI Taxonomy" id="3240092"/>
    <lineage>
        <taxon>Viruses</taxon>
    </lineage>
</organism>
<feature type="domain" description="RING-type" evidence="9">
    <location>
        <begin position="9"/>
        <end position="57"/>
    </location>
</feature>
<proteinExistence type="predicted"/>
<evidence type="ECO:0000259" key="9">
    <source>
        <dbReference type="PROSITE" id="PS50089"/>
    </source>
</evidence>
<sequence>MAQQQHECCPICCEDYNKTTKSEITCEFSDCGFTACKSCVRRYLLDIKNDPHCMNCKKMWGQHFLVMNLNRSFVTQEYKNKRKQLLLEKEMSKMPGTMEVVERIREIDTQNIEINKINAEIELLQSQITKLTKTKNEHKMIIHKINHGEQKERKQFIMPCPGEKCRGFLSCQYKCEICKLHTCPKCLVIIGPNKNDPHVCNEDMVKSAELIRKETKPCPSCGTRIYKISGCNQMWCTHCHVAFSWNSGQIDNGLVHNPHFYEYQKNANNGNVLRNPGDIVCGGLCNMYTLRNFIRNTIKDDVDVDMYCENREFDISCLNFSNAPIANREQVYNIIVNNLYTLHRFSGHVSRIVLYDLRETARDGDITEMARVDYILQKKTKEQLSAIVYQKDYKRQKTNEILHIYELLNVALIDFFRKLLNSKLKSVELFESIMDIIRQFVNLKDYCNSQLKTISISYNQAVPTIIYRNNSWDVKNVRFEGYSQEKQNMKKKKDLLAAADE</sequence>
<keyword evidence="3" id="KW-0677">Repeat</keyword>
<dbReference type="PANTHER" id="PTHR11685">
    <property type="entry name" value="RBR FAMILY RING FINGER AND IBR DOMAIN-CONTAINING"/>
    <property type="match status" value="1"/>
</dbReference>
<evidence type="ECO:0000256" key="6">
    <source>
        <dbReference type="ARBA" id="ARBA00022833"/>
    </source>
</evidence>
<dbReference type="EMBL" id="PP542043">
    <property type="protein sequence ID" value="XDO02149.1"/>
    <property type="molecule type" value="Genomic_DNA"/>
</dbReference>
<protein>
    <recommendedName>
        <fullName evidence="12">RING-type domain-containing protein</fullName>
    </recommendedName>
</protein>
<dbReference type="InterPro" id="IPR001841">
    <property type="entry name" value="Znf_RING"/>
</dbReference>
<dbReference type="InterPro" id="IPR044066">
    <property type="entry name" value="TRIAD_supradom"/>
</dbReference>
<keyword evidence="5" id="KW-0833">Ubl conjugation pathway</keyword>
<dbReference type="PROSITE" id="PS50089">
    <property type="entry name" value="ZF_RING_2"/>
    <property type="match status" value="1"/>
</dbReference>
<dbReference type="PROSITE" id="PS51873">
    <property type="entry name" value="TRIAD"/>
    <property type="match status" value="1"/>
</dbReference>
<keyword evidence="1" id="KW-0808">Transferase</keyword>
<dbReference type="Gene3D" id="1.20.120.1750">
    <property type="match status" value="1"/>
</dbReference>